<evidence type="ECO:0000256" key="1">
    <source>
        <dbReference type="SAM" id="MobiDB-lite"/>
    </source>
</evidence>
<gene>
    <name evidence="2" type="ORF">NIES37_49290</name>
</gene>
<keyword evidence="3" id="KW-1185">Reference proteome</keyword>
<dbReference type="KEGG" id="ttq:NIES37_49290"/>
<proteinExistence type="predicted"/>
<feature type="compositionally biased region" description="Basic and acidic residues" evidence="1">
    <location>
        <begin position="22"/>
        <end position="37"/>
    </location>
</feature>
<name>A0A1Z4N5F8_9CYAN</name>
<accession>A0A1Z4N5F8</accession>
<reference evidence="2 3" key="1">
    <citation type="submission" date="2017-06" db="EMBL/GenBank/DDBJ databases">
        <title>Genome sequencing of cyanobaciteial culture collection at National Institute for Environmental Studies (NIES).</title>
        <authorList>
            <person name="Hirose Y."/>
            <person name="Shimura Y."/>
            <person name="Fujisawa T."/>
            <person name="Nakamura Y."/>
            <person name="Kawachi M."/>
        </authorList>
    </citation>
    <scope>NUCLEOTIDE SEQUENCE [LARGE SCALE GENOMIC DNA]</scope>
    <source>
        <strain evidence="2 3">NIES-37</strain>
    </source>
</reference>
<dbReference type="Proteomes" id="UP000218785">
    <property type="component" value="Chromosome"/>
</dbReference>
<dbReference type="AlphaFoldDB" id="A0A1Z4N5F8"/>
<organism evidence="2 3">
    <name type="scientific">Tolypothrix tenuis PCC 7101</name>
    <dbReference type="NCBI Taxonomy" id="231146"/>
    <lineage>
        <taxon>Bacteria</taxon>
        <taxon>Bacillati</taxon>
        <taxon>Cyanobacteriota</taxon>
        <taxon>Cyanophyceae</taxon>
        <taxon>Nostocales</taxon>
        <taxon>Tolypothrichaceae</taxon>
        <taxon>Tolypothrix</taxon>
    </lineage>
</organism>
<sequence length="43" mass="5023">MAYESWSQVVIRTVLEWEKRKAELKSNSDIPDPEKTKSKNKTA</sequence>
<dbReference type="RefSeq" id="WP_321206836.1">
    <property type="nucleotide sequence ID" value="NZ_CAWNJS010000001.1"/>
</dbReference>
<protein>
    <submittedName>
        <fullName evidence="2">Uncharacterized protein</fullName>
    </submittedName>
</protein>
<dbReference type="EMBL" id="AP018248">
    <property type="protein sequence ID" value="BAZ00931.1"/>
    <property type="molecule type" value="Genomic_DNA"/>
</dbReference>
<evidence type="ECO:0000313" key="3">
    <source>
        <dbReference type="Proteomes" id="UP000218785"/>
    </source>
</evidence>
<feature type="region of interest" description="Disordered" evidence="1">
    <location>
        <begin position="22"/>
        <end position="43"/>
    </location>
</feature>
<evidence type="ECO:0000313" key="2">
    <source>
        <dbReference type="EMBL" id="BAZ00931.1"/>
    </source>
</evidence>